<evidence type="ECO:0000259" key="7">
    <source>
        <dbReference type="Pfam" id="PF23247"/>
    </source>
</evidence>
<evidence type="ECO:0000256" key="5">
    <source>
        <dbReference type="ARBA" id="ARBA00022840"/>
    </source>
</evidence>
<dbReference type="SUPFAM" id="SSF52058">
    <property type="entry name" value="L domain-like"/>
    <property type="match status" value="1"/>
</dbReference>
<dbReference type="PANTHER" id="PTHR33463:SF222">
    <property type="entry name" value="NB-ARC-RELATED"/>
    <property type="match status" value="1"/>
</dbReference>
<evidence type="ECO:0000259" key="6">
    <source>
        <dbReference type="Pfam" id="PF00931"/>
    </source>
</evidence>
<dbReference type="InterPro" id="IPR042197">
    <property type="entry name" value="Apaf_helical"/>
</dbReference>
<evidence type="ECO:0000313" key="8">
    <source>
        <dbReference type="EMBL" id="KAI7739978.1"/>
    </source>
</evidence>
<name>A0AAD5GHD4_AMBAR</name>
<evidence type="ECO:0000256" key="4">
    <source>
        <dbReference type="ARBA" id="ARBA00022821"/>
    </source>
</evidence>
<feature type="domain" description="Disease resistance protein At4g27190-like leucine-rich repeats" evidence="7">
    <location>
        <begin position="845"/>
        <end position="978"/>
    </location>
</feature>
<dbReference type="InterPro" id="IPR057135">
    <property type="entry name" value="At4g27190-like_LRR"/>
</dbReference>
<dbReference type="AlphaFoldDB" id="A0AAD5GHD4"/>
<dbReference type="Pfam" id="PF00931">
    <property type="entry name" value="NB-ARC"/>
    <property type="match status" value="1"/>
</dbReference>
<comment type="similarity">
    <text evidence="1">Belongs to the disease resistance NB-LRR family.</text>
</comment>
<dbReference type="Gene3D" id="1.10.10.10">
    <property type="entry name" value="Winged helix-like DNA-binding domain superfamily/Winged helix DNA-binding domain"/>
    <property type="match status" value="1"/>
</dbReference>
<protein>
    <recommendedName>
        <fullName evidence="10">NB-ARC domain-containing protein</fullName>
    </recommendedName>
</protein>
<feature type="domain" description="NB-ARC" evidence="6">
    <location>
        <begin position="184"/>
        <end position="334"/>
    </location>
</feature>
<evidence type="ECO:0000256" key="3">
    <source>
        <dbReference type="ARBA" id="ARBA00022737"/>
    </source>
</evidence>
<keyword evidence="9" id="KW-1185">Reference proteome</keyword>
<keyword evidence="5" id="KW-0547">Nucleotide-binding</keyword>
<evidence type="ECO:0008006" key="10">
    <source>
        <dbReference type="Google" id="ProtNLM"/>
    </source>
</evidence>
<dbReference type="Pfam" id="PF23247">
    <property type="entry name" value="LRR_RPS2"/>
    <property type="match status" value="3"/>
</dbReference>
<feature type="domain" description="Disease resistance protein At4g27190-like leucine-rich repeats" evidence="7">
    <location>
        <begin position="992"/>
        <end position="1111"/>
    </location>
</feature>
<comment type="caution">
    <text evidence="8">The sequence shown here is derived from an EMBL/GenBank/DDBJ whole genome shotgun (WGS) entry which is preliminary data.</text>
</comment>
<evidence type="ECO:0000256" key="2">
    <source>
        <dbReference type="ARBA" id="ARBA00022614"/>
    </source>
</evidence>
<dbReference type="PRINTS" id="PR00364">
    <property type="entry name" value="DISEASERSIST"/>
</dbReference>
<dbReference type="GO" id="GO:0006952">
    <property type="term" value="P:defense response"/>
    <property type="evidence" value="ECO:0007669"/>
    <property type="project" value="UniProtKB-KW"/>
</dbReference>
<dbReference type="InterPro" id="IPR032675">
    <property type="entry name" value="LRR_dom_sf"/>
</dbReference>
<evidence type="ECO:0000256" key="1">
    <source>
        <dbReference type="ARBA" id="ARBA00008894"/>
    </source>
</evidence>
<feature type="non-terminal residue" evidence="8">
    <location>
        <position position="1131"/>
    </location>
</feature>
<dbReference type="SUPFAM" id="SSF52047">
    <property type="entry name" value="RNI-like"/>
    <property type="match status" value="1"/>
</dbReference>
<dbReference type="GO" id="GO:0043531">
    <property type="term" value="F:ADP binding"/>
    <property type="evidence" value="ECO:0007669"/>
    <property type="project" value="InterPro"/>
</dbReference>
<dbReference type="InterPro" id="IPR002182">
    <property type="entry name" value="NB-ARC"/>
</dbReference>
<gene>
    <name evidence="8" type="ORF">M8C21_000042</name>
</gene>
<dbReference type="InterPro" id="IPR027417">
    <property type="entry name" value="P-loop_NTPase"/>
</dbReference>
<keyword evidence="3" id="KW-0677">Repeat</keyword>
<dbReference type="EMBL" id="JAMZMK010008536">
    <property type="protein sequence ID" value="KAI7739978.1"/>
    <property type="molecule type" value="Genomic_DNA"/>
</dbReference>
<dbReference type="InterPro" id="IPR050905">
    <property type="entry name" value="Plant_NBS-LRR"/>
</dbReference>
<accession>A0AAD5GHD4</accession>
<dbReference type="InterPro" id="IPR036388">
    <property type="entry name" value="WH-like_DNA-bd_sf"/>
</dbReference>
<dbReference type="Gene3D" id="1.10.8.430">
    <property type="entry name" value="Helical domain of apoptotic protease-activating factors"/>
    <property type="match status" value="1"/>
</dbReference>
<dbReference type="Gene3D" id="3.80.10.10">
    <property type="entry name" value="Ribonuclease Inhibitor"/>
    <property type="match status" value="2"/>
</dbReference>
<dbReference type="Gene3D" id="3.40.50.300">
    <property type="entry name" value="P-loop containing nucleotide triphosphate hydrolases"/>
    <property type="match status" value="1"/>
</dbReference>
<keyword evidence="5" id="KW-0067">ATP-binding</keyword>
<proteinExistence type="inferred from homology"/>
<keyword evidence="2" id="KW-0433">Leucine-rich repeat</keyword>
<evidence type="ECO:0000313" key="9">
    <source>
        <dbReference type="Proteomes" id="UP001206925"/>
    </source>
</evidence>
<reference evidence="8" key="1">
    <citation type="submission" date="2022-06" db="EMBL/GenBank/DDBJ databases">
        <title>Uncovering the hologenomic basis of an extraordinary plant invasion.</title>
        <authorList>
            <person name="Bieker V.C."/>
            <person name="Martin M.D."/>
            <person name="Gilbert T."/>
            <person name="Hodgins K."/>
            <person name="Battlay P."/>
            <person name="Petersen B."/>
            <person name="Wilson J."/>
        </authorList>
    </citation>
    <scope>NUCLEOTIDE SEQUENCE</scope>
    <source>
        <strain evidence="8">AA19_3_7</strain>
        <tissue evidence="8">Leaf</tissue>
    </source>
</reference>
<organism evidence="8 9">
    <name type="scientific">Ambrosia artemisiifolia</name>
    <name type="common">Common ragweed</name>
    <dbReference type="NCBI Taxonomy" id="4212"/>
    <lineage>
        <taxon>Eukaryota</taxon>
        <taxon>Viridiplantae</taxon>
        <taxon>Streptophyta</taxon>
        <taxon>Embryophyta</taxon>
        <taxon>Tracheophyta</taxon>
        <taxon>Spermatophyta</taxon>
        <taxon>Magnoliopsida</taxon>
        <taxon>eudicotyledons</taxon>
        <taxon>Gunneridae</taxon>
        <taxon>Pentapetalae</taxon>
        <taxon>asterids</taxon>
        <taxon>campanulids</taxon>
        <taxon>Asterales</taxon>
        <taxon>Asteraceae</taxon>
        <taxon>Asteroideae</taxon>
        <taxon>Heliantheae alliance</taxon>
        <taxon>Heliantheae</taxon>
        <taxon>Ambrosia</taxon>
    </lineage>
</organism>
<dbReference type="SUPFAM" id="SSF52540">
    <property type="entry name" value="P-loop containing nucleoside triphosphate hydrolases"/>
    <property type="match status" value="1"/>
</dbReference>
<dbReference type="Proteomes" id="UP001206925">
    <property type="component" value="Unassembled WGS sequence"/>
</dbReference>
<dbReference type="PANTHER" id="PTHR33463">
    <property type="entry name" value="NB-ARC DOMAIN-CONTAINING PROTEIN-RELATED"/>
    <property type="match status" value="1"/>
</dbReference>
<feature type="domain" description="Disease resistance protein At4g27190-like leucine-rich repeats" evidence="7">
    <location>
        <begin position="674"/>
        <end position="737"/>
    </location>
</feature>
<sequence length="1131" mass="128338">IRILIWNMDFVTPIVTPVVEALLVPIKRHLGFLVSSSNKVKDVHAKLTELDGAASDMHTQQVSSTANRRVVPHRVPGWLAEVEAIKSEMAEKIPTGRVGCFNLKMRYKAGRDSSDIFKHIERLMKEKAEMVWTNEIIPLGAVSPPRPSTSLPVHEDTNQNKNIIESRFFILKDALKSLEPNNIKTQKIALCGMAGVGKTTMMEELVKAANNRKMFDYIVKVVVGQNPNLVLVQQTVAEQTGETLIETTNDTRAKHLKERFKVRSEEGRKKILVILDDVWEVFNLEYIGLTSPLPNGFKLLLTSREETACIDMGVESSSIFKIEVLKDPEDKNLFWETTGLGSHSDITDLLQIGEDIIKRCGGLPIAIKTIASTLKSIKERHEWNHALFCIQNQEFPVIINIFEFSYKNLKEDDLKATFLLCGLFLEDSDIGIEDLVMYGWGLKFFKNVHSIAKARSRVHTYVNKLIRSNLLIKSDREGCVKMHDLVRDFVLSSFSKVRQASIVNHDNNVSQQLKEEESYERILLKCEVLNLADCGIHKLPAKIGNLRKLKLLDLSGCANLCIDDGVFQNLNQLEELYMGVCEASYIRFSDTNCDELQILSRQLLALELEFFNNKAQPVNVSFENLERFRISVGCLLEKKRSDKSDGYYSLKNTLMLETSGSEVRECKINKLFRKTEVLHLKVNDLSYLDDILMPSPQSSFCNLKVLSISSCEGLTYLFTNSVANGLINLESLSITSCSILKSVVNDEAEVGVVTFHRLKLMSLQKLSELVSLCGHVSVLELPDLMELHLEELPNFTSIFSMKNIDISAKGSFFNQKVMIPKLEKLRIIGMENLKDIWECEITASEGEVNNTFMLREIELNDCNSVVNLFPNNPTRLATHLEKLKVRNCGSIEVLFNIELERIQQLSSCSLRNIEVSECESLREVWRIKGAEDNYVIDGFQSVETVYIFGCEKFRNIVTPTTAKFDMRVLKEITIRYCDEYCEKNNELPRPKVEIWDCDGMEEVVSNRDDDDEELTSSSYAQTVATLFPRLHLLRVINMKNLKHIDGQSQTTTDDVSHGQSVVSQVDVVSWSLCQYSREIYISKCDALSSVIPYYAAGQTVKLQELSIYECASMMELQFQGHHTGLYINSLT</sequence>
<keyword evidence="4" id="KW-0611">Plant defense</keyword>
<dbReference type="GO" id="GO:0005524">
    <property type="term" value="F:ATP binding"/>
    <property type="evidence" value="ECO:0007669"/>
    <property type="project" value="UniProtKB-KW"/>
</dbReference>